<evidence type="ECO:0000313" key="2">
    <source>
        <dbReference type="EMBL" id="GFO63248.1"/>
    </source>
</evidence>
<dbReference type="AlphaFoldDB" id="A0A6V8MSY1"/>
<name>A0A6V8MSY1_9BACT</name>
<reference evidence="2" key="2">
    <citation type="journal article" date="2021" name="Int. J. Syst. Evol. Microbiol.">
        <title>Geomonas silvestris sp. nov., Geomonas paludis sp. nov. and Geomonas limicola sp. nov., isolated from terrestrial environments, and emended description of the genus Geomonas.</title>
        <authorList>
            <person name="Itoh H."/>
            <person name="Xu Z."/>
            <person name="Masuda Y."/>
            <person name="Ushijima N."/>
            <person name="Hayakawa C."/>
            <person name="Shiratori Y."/>
            <person name="Senoo K."/>
        </authorList>
    </citation>
    <scope>NUCLEOTIDE SEQUENCE</scope>
    <source>
        <strain evidence="2">Red736</strain>
    </source>
</reference>
<feature type="chain" id="PRO_5027589422" evidence="1">
    <location>
        <begin position="23"/>
        <end position="413"/>
    </location>
</feature>
<dbReference type="EMBL" id="CP096574">
    <property type="protein sequence ID" value="UPU38219.1"/>
    <property type="molecule type" value="Genomic_DNA"/>
</dbReference>
<proteinExistence type="predicted"/>
<gene>
    <name evidence="2" type="ORF">GMPD_11670</name>
    <name evidence="3" type="ORF">M1B72_11045</name>
</gene>
<accession>A0A6V8MSY1</accession>
<evidence type="ECO:0000313" key="3">
    <source>
        <dbReference type="EMBL" id="UPU38219.1"/>
    </source>
</evidence>
<protein>
    <submittedName>
        <fullName evidence="2">Uncharacterized protein</fullName>
    </submittedName>
</protein>
<dbReference type="Proteomes" id="UP000568888">
    <property type="component" value="Unassembled WGS sequence"/>
</dbReference>
<dbReference type="EMBL" id="BLXY01000002">
    <property type="protein sequence ID" value="GFO63248.1"/>
    <property type="molecule type" value="Genomic_DNA"/>
</dbReference>
<evidence type="ECO:0000313" key="5">
    <source>
        <dbReference type="Proteomes" id="UP000831485"/>
    </source>
</evidence>
<reference evidence="4" key="1">
    <citation type="submission" date="2020-06" db="EMBL/GenBank/DDBJ databases">
        <title>Draft genomic sequecing of Geomonas sp. Red736.</title>
        <authorList>
            <person name="Itoh H."/>
            <person name="Xu Z.X."/>
            <person name="Ushijima N."/>
            <person name="Masuda Y."/>
            <person name="Shiratori Y."/>
            <person name="Senoo K."/>
        </authorList>
    </citation>
    <scope>NUCLEOTIDE SEQUENCE [LARGE SCALE GENOMIC DNA]</scope>
    <source>
        <strain evidence="4">Red736</strain>
    </source>
</reference>
<sequence>MLQKMSWLLVAAALFLSTASRAESDQSASLADDYVSARLDIPVFYAFPESSYAPLKEIKAPDTRVVDFKHPGSSAAQNKLGLRIFSHKPDASLSRDLAASGLIQTGDILLSFRPEWGSGGPYPNIQMGVSHAGVAYVSNGVVKNIDMPLSPQYLGELSAEHYRETKALHVVRPRGLTDQQRNNIAGWAERLAARAPAIYPSRISFNQDYMVPNYQPGQPLNFVKQLGQLAQGKTDGISLKMYCSEFAWSLLSLRDCNPSDAASFQQEGIPACISPIFPPLHMVGDAVGSGGEKQVGPGMSDGPLLTINAMHLADQKRDQLLASVFMTDPKRSAKMSPGHRKVAETMGPTFALLKGEYLGVFLDPKASKEIRDQFNAKMKDNYSPTSYLILTLVPGDSPFRRMDYVGTLTYLEQ</sequence>
<feature type="signal peptide" evidence="1">
    <location>
        <begin position="1"/>
        <end position="22"/>
    </location>
</feature>
<dbReference type="RefSeq" id="WP_183346123.1">
    <property type="nucleotide sequence ID" value="NZ_BLXY01000002.1"/>
</dbReference>
<dbReference type="Proteomes" id="UP000831485">
    <property type="component" value="Chromosome"/>
</dbReference>
<organism evidence="2 4">
    <name type="scientific">Geomonas paludis</name>
    <dbReference type="NCBI Taxonomy" id="2740185"/>
    <lineage>
        <taxon>Bacteria</taxon>
        <taxon>Pseudomonadati</taxon>
        <taxon>Thermodesulfobacteriota</taxon>
        <taxon>Desulfuromonadia</taxon>
        <taxon>Geobacterales</taxon>
        <taxon>Geobacteraceae</taxon>
        <taxon>Geomonas</taxon>
    </lineage>
</organism>
<evidence type="ECO:0000256" key="1">
    <source>
        <dbReference type="SAM" id="SignalP"/>
    </source>
</evidence>
<evidence type="ECO:0000313" key="4">
    <source>
        <dbReference type="Proteomes" id="UP000568888"/>
    </source>
</evidence>
<keyword evidence="1" id="KW-0732">Signal</keyword>
<reference evidence="3" key="3">
    <citation type="submission" date="2022-04" db="EMBL/GenBank/DDBJ databases">
        <authorList>
            <person name="Liu G."/>
        </authorList>
    </citation>
    <scope>NUCLEOTIDE SEQUENCE</scope>
    <source>
        <strain evidence="3">RG22</strain>
    </source>
</reference>
<keyword evidence="5" id="KW-1185">Reference proteome</keyword>